<evidence type="ECO:0000313" key="2">
    <source>
        <dbReference type="EMBL" id="GAA3712091.1"/>
    </source>
</evidence>
<protein>
    <recommendedName>
        <fullName evidence="1">DUF6894 domain-containing protein</fullName>
    </recommendedName>
</protein>
<proteinExistence type="predicted"/>
<organism evidence="2 3">
    <name type="scientific">Sphingomonas cynarae</name>
    <dbReference type="NCBI Taxonomy" id="930197"/>
    <lineage>
        <taxon>Bacteria</taxon>
        <taxon>Pseudomonadati</taxon>
        <taxon>Pseudomonadota</taxon>
        <taxon>Alphaproteobacteria</taxon>
        <taxon>Sphingomonadales</taxon>
        <taxon>Sphingomonadaceae</taxon>
        <taxon>Sphingomonas</taxon>
    </lineage>
</organism>
<dbReference type="RefSeq" id="WP_344693365.1">
    <property type="nucleotide sequence ID" value="NZ_BAABBF010000004.1"/>
</dbReference>
<gene>
    <name evidence="2" type="ORF">GCM10022268_21260</name>
</gene>
<dbReference type="EMBL" id="BAABBF010000004">
    <property type="protein sequence ID" value="GAA3712091.1"/>
    <property type="molecule type" value="Genomic_DNA"/>
</dbReference>
<accession>A0ABP7E271</accession>
<dbReference type="Pfam" id="PF21834">
    <property type="entry name" value="DUF6894"/>
    <property type="match status" value="1"/>
</dbReference>
<comment type="caution">
    <text evidence="2">The sequence shown here is derived from an EMBL/GenBank/DDBJ whole genome shotgun (WGS) entry which is preliminary data.</text>
</comment>
<dbReference type="InterPro" id="IPR054189">
    <property type="entry name" value="DUF6894"/>
</dbReference>
<evidence type="ECO:0000313" key="3">
    <source>
        <dbReference type="Proteomes" id="UP001500523"/>
    </source>
</evidence>
<reference evidence="3" key="1">
    <citation type="journal article" date="2019" name="Int. J. Syst. Evol. Microbiol.">
        <title>The Global Catalogue of Microorganisms (GCM) 10K type strain sequencing project: providing services to taxonomists for standard genome sequencing and annotation.</title>
        <authorList>
            <consortium name="The Broad Institute Genomics Platform"/>
            <consortium name="The Broad Institute Genome Sequencing Center for Infectious Disease"/>
            <person name="Wu L."/>
            <person name="Ma J."/>
        </authorList>
    </citation>
    <scope>NUCLEOTIDE SEQUENCE [LARGE SCALE GENOMIC DNA]</scope>
    <source>
        <strain evidence="3">JCM 17498</strain>
    </source>
</reference>
<name>A0ABP7E271_9SPHN</name>
<evidence type="ECO:0000259" key="1">
    <source>
        <dbReference type="Pfam" id="PF21834"/>
    </source>
</evidence>
<keyword evidence="3" id="KW-1185">Reference proteome</keyword>
<dbReference type="Proteomes" id="UP001500523">
    <property type="component" value="Unassembled WGS sequence"/>
</dbReference>
<sequence>MMQYYFRLMGPGRERIPVEAEGLDDARNAAVRYLGEYLSSHPGFADEGHWQLNVENDVGQSLLHVIIATVVPRGSGTAGATGS</sequence>
<feature type="domain" description="DUF6894" evidence="1">
    <location>
        <begin position="4"/>
        <end position="67"/>
    </location>
</feature>